<name>A0A1S3V3D7_VIGRR</name>
<keyword evidence="2" id="KW-0413">Isomerase</keyword>
<dbReference type="GO" id="GO:0016853">
    <property type="term" value="F:isomerase activity"/>
    <property type="evidence" value="ECO:0007669"/>
    <property type="project" value="UniProtKB-KW"/>
</dbReference>
<evidence type="ECO:0000256" key="1">
    <source>
        <dbReference type="ARBA" id="ARBA00008270"/>
    </source>
</evidence>
<protein>
    <submittedName>
        <fullName evidence="4">Uncharacterized protein LOC106771264 isoform X2</fullName>
    </submittedName>
</protein>
<reference evidence="4" key="2">
    <citation type="submission" date="2025-08" db="UniProtKB">
        <authorList>
            <consortium name="RefSeq"/>
        </authorList>
    </citation>
    <scope>IDENTIFICATION</scope>
    <source>
        <tissue evidence="4">Leaf</tissue>
    </source>
</reference>
<dbReference type="SUPFAM" id="SSF54506">
    <property type="entry name" value="Diaminopimelate epimerase-like"/>
    <property type="match status" value="1"/>
</dbReference>
<dbReference type="GeneID" id="106771264"/>
<accession>A0A1S3V3D7</accession>
<comment type="similarity">
    <text evidence="1">Belongs to the PhzF family.</text>
</comment>
<dbReference type="Proteomes" id="UP000087766">
    <property type="component" value="Chromosome 8"/>
</dbReference>
<dbReference type="Gene3D" id="3.10.310.10">
    <property type="entry name" value="Diaminopimelate Epimerase, Chain A, domain 1"/>
    <property type="match status" value="2"/>
</dbReference>
<evidence type="ECO:0000256" key="2">
    <source>
        <dbReference type="ARBA" id="ARBA00023235"/>
    </source>
</evidence>
<dbReference type="NCBIfam" id="TIGR00654">
    <property type="entry name" value="PhzF_family"/>
    <property type="match status" value="1"/>
</dbReference>
<evidence type="ECO:0000313" key="3">
    <source>
        <dbReference type="Proteomes" id="UP000087766"/>
    </source>
</evidence>
<dbReference type="PIRSF" id="PIRSF016184">
    <property type="entry name" value="PhzC_PhzF"/>
    <property type="match status" value="1"/>
</dbReference>
<dbReference type="Pfam" id="PF02567">
    <property type="entry name" value="PhzC-PhzF"/>
    <property type="match status" value="1"/>
</dbReference>
<dbReference type="PANTHER" id="PTHR13774:SF17">
    <property type="entry name" value="PHENAZINE BIOSYNTHESIS-LIKE DOMAIN-CONTAINING PROTEIN"/>
    <property type="match status" value="1"/>
</dbReference>
<dbReference type="PANTHER" id="PTHR13774">
    <property type="entry name" value="PHENAZINE BIOSYNTHESIS PROTEIN"/>
    <property type="match status" value="1"/>
</dbReference>
<sequence length="253" mass="27709">MAKKPVKYFVVDAFTDVPFKGNPAAVCFLEEEEERSDHWLQAVAAEFNISQTCFLTRIVDSDTSLDSLNATSNPRFRLRWFTPITEVKLCGHATLAAAHTLFSSDFNLDQTSLVSGALIGASIIDIRRTQVTDDLLVVVKSGENVTEVKPQLDAIVKCPGRGIIVSGIAPPGSGFDFYSRFFCPKFGINEDPACGTAHCSLACYWSKKLGKYDLKAYQASPRGAIFNISLDEQNQRVLLRGKAVTVMEGCVLA</sequence>
<evidence type="ECO:0000313" key="4">
    <source>
        <dbReference type="RefSeq" id="XP_014512702.1"/>
    </source>
</evidence>
<dbReference type="InterPro" id="IPR003719">
    <property type="entry name" value="Phenazine_PhzF-like"/>
</dbReference>
<organism evidence="3 4">
    <name type="scientific">Vigna radiata var. radiata</name>
    <name type="common">Mung bean</name>
    <name type="synonym">Phaseolus aureus</name>
    <dbReference type="NCBI Taxonomy" id="3916"/>
    <lineage>
        <taxon>Eukaryota</taxon>
        <taxon>Viridiplantae</taxon>
        <taxon>Streptophyta</taxon>
        <taxon>Embryophyta</taxon>
        <taxon>Tracheophyta</taxon>
        <taxon>Spermatophyta</taxon>
        <taxon>Magnoliopsida</taxon>
        <taxon>eudicotyledons</taxon>
        <taxon>Gunneridae</taxon>
        <taxon>Pentapetalae</taxon>
        <taxon>rosids</taxon>
        <taxon>fabids</taxon>
        <taxon>Fabales</taxon>
        <taxon>Fabaceae</taxon>
        <taxon>Papilionoideae</taxon>
        <taxon>50 kb inversion clade</taxon>
        <taxon>NPAAA clade</taxon>
        <taxon>indigoferoid/millettioid clade</taxon>
        <taxon>Phaseoleae</taxon>
        <taxon>Vigna</taxon>
    </lineage>
</organism>
<dbReference type="AlphaFoldDB" id="A0A1S3V3D7"/>
<keyword evidence="3" id="KW-1185">Reference proteome</keyword>
<dbReference type="OrthoDB" id="75169at2759"/>
<dbReference type="RefSeq" id="XP_014512702.1">
    <property type="nucleotide sequence ID" value="XM_014657216.2"/>
</dbReference>
<gene>
    <name evidence="4" type="primary">LOC106771264</name>
</gene>
<proteinExistence type="inferred from homology"/>
<reference evidence="3" key="1">
    <citation type="journal article" date="2014" name="Nat. Commun.">
        <title>Genome sequence of mungbean and insights into evolution within Vigna species.</title>
        <authorList>
            <person name="Kang Y.J."/>
            <person name="Kim S.K."/>
            <person name="Kim M.Y."/>
            <person name="Lestari P."/>
            <person name="Kim K.H."/>
            <person name="Ha B.K."/>
            <person name="Jun T.H."/>
            <person name="Hwang W.J."/>
            <person name="Lee T."/>
            <person name="Lee J."/>
            <person name="Shim S."/>
            <person name="Yoon M.Y."/>
            <person name="Jang Y.E."/>
            <person name="Han K.S."/>
            <person name="Taeprayoon P."/>
            <person name="Yoon N."/>
            <person name="Somta P."/>
            <person name="Tanya P."/>
            <person name="Kim K.S."/>
            <person name="Gwag J.G."/>
            <person name="Moon J.K."/>
            <person name="Lee Y.H."/>
            <person name="Park B.S."/>
            <person name="Bombarely A."/>
            <person name="Doyle J.J."/>
            <person name="Jackson S.A."/>
            <person name="Schafleitner R."/>
            <person name="Srinives P."/>
            <person name="Varshney R.K."/>
            <person name="Lee S.H."/>
        </authorList>
    </citation>
    <scope>NUCLEOTIDE SEQUENCE [LARGE SCALE GENOMIC DNA]</scope>
    <source>
        <strain evidence="3">cv. VC1973A</strain>
    </source>
</reference>
<dbReference type="GO" id="GO:0005737">
    <property type="term" value="C:cytoplasm"/>
    <property type="evidence" value="ECO:0007669"/>
    <property type="project" value="TreeGrafter"/>
</dbReference>